<dbReference type="Gene3D" id="1.20.1560.10">
    <property type="entry name" value="ABC transporter type 1, transmembrane domain"/>
    <property type="match status" value="1"/>
</dbReference>
<sequence>RAVRDFVGLGLLILVDCAVIIFSCVGLMLWINPNLTLVVLIPLPALSILFLKYLPEIGRRYEIVQKHLSKITSHVQENISGVRVLHAFAQEETEKKKFDNLNKEYIQKNLSVTRLFGIFTPSLTLTVGIAAMISLWIGGQAVIAKDMTLGSFVAFNGYLLMLSWPMMGIGYVINLAQKGQVAMGRIQEIFSAKPSISDNEKTIVSINDFEGDIEFRGLSFSYPRTDKATLHDIQLKIPSGQILAVVGAIGSGKSTLAQLIPRLYEDPADTLFIGGYPIREIPLSVLRNNIGYVDQEPYLFSASLRENIIFG</sequence>
<evidence type="ECO:0000313" key="7">
    <source>
        <dbReference type="EMBL" id="SVD08550.1"/>
    </source>
</evidence>
<feature type="non-terminal residue" evidence="7">
    <location>
        <position position="311"/>
    </location>
</feature>
<dbReference type="GO" id="GO:0016020">
    <property type="term" value="C:membrane"/>
    <property type="evidence" value="ECO:0007669"/>
    <property type="project" value="UniProtKB-SubCell"/>
</dbReference>
<evidence type="ECO:0000256" key="3">
    <source>
        <dbReference type="ARBA" id="ARBA00022989"/>
    </source>
</evidence>
<name>A0A382SF16_9ZZZZ</name>
<feature type="transmembrane region" description="Helical" evidence="5">
    <location>
        <begin position="157"/>
        <end position="176"/>
    </location>
</feature>
<dbReference type="SUPFAM" id="SSF90123">
    <property type="entry name" value="ABC transporter transmembrane region"/>
    <property type="match status" value="1"/>
</dbReference>
<protein>
    <recommendedName>
        <fullName evidence="6">ABC transmembrane type-1 domain-containing protein</fullName>
    </recommendedName>
</protein>
<dbReference type="InterPro" id="IPR039421">
    <property type="entry name" value="Type_1_exporter"/>
</dbReference>
<dbReference type="Pfam" id="PF00664">
    <property type="entry name" value="ABC_membrane"/>
    <property type="match status" value="1"/>
</dbReference>
<reference evidence="7" key="1">
    <citation type="submission" date="2018-05" db="EMBL/GenBank/DDBJ databases">
        <authorList>
            <person name="Lanie J.A."/>
            <person name="Ng W.-L."/>
            <person name="Kazmierczak K.M."/>
            <person name="Andrzejewski T.M."/>
            <person name="Davidsen T.M."/>
            <person name="Wayne K.J."/>
            <person name="Tettelin H."/>
            <person name="Glass J.I."/>
            <person name="Rusch D."/>
            <person name="Podicherti R."/>
            <person name="Tsui H.-C.T."/>
            <person name="Winkler M.E."/>
        </authorList>
    </citation>
    <scope>NUCLEOTIDE SEQUENCE</scope>
</reference>
<evidence type="ECO:0000256" key="2">
    <source>
        <dbReference type="ARBA" id="ARBA00022692"/>
    </source>
</evidence>
<evidence type="ECO:0000256" key="1">
    <source>
        <dbReference type="ARBA" id="ARBA00004141"/>
    </source>
</evidence>
<dbReference type="PROSITE" id="PS50929">
    <property type="entry name" value="ABC_TM1F"/>
    <property type="match status" value="1"/>
</dbReference>
<keyword evidence="3 5" id="KW-1133">Transmembrane helix</keyword>
<dbReference type="SUPFAM" id="SSF52540">
    <property type="entry name" value="P-loop containing nucleoside triphosphate hydrolases"/>
    <property type="match status" value="1"/>
</dbReference>
<proteinExistence type="predicted"/>
<comment type="subcellular location">
    <subcellularLocation>
        <location evidence="1">Membrane</location>
        <topology evidence="1">Multi-pass membrane protein</topology>
    </subcellularLocation>
</comment>
<dbReference type="AlphaFoldDB" id="A0A382SF16"/>
<feature type="transmembrane region" description="Helical" evidence="5">
    <location>
        <begin position="37"/>
        <end position="54"/>
    </location>
</feature>
<keyword evidence="2 5" id="KW-0812">Transmembrane</keyword>
<dbReference type="CDD" id="cd18541">
    <property type="entry name" value="ABC_6TM_TmrB_like"/>
    <property type="match status" value="1"/>
</dbReference>
<dbReference type="InterPro" id="IPR036640">
    <property type="entry name" value="ABC1_TM_sf"/>
</dbReference>
<keyword evidence="4 5" id="KW-0472">Membrane</keyword>
<dbReference type="GO" id="GO:0005524">
    <property type="term" value="F:ATP binding"/>
    <property type="evidence" value="ECO:0007669"/>
    <property type="project" value="InterPro"/>
</dbReference>
<dbReference type="InterPro" id="IPR027417">
    <property type="entry name" value="P-loop_NTPase"/>
</dbReference>
<feature type="domain" description="ABC transmembrane type-1" evidence="6">
    <location>
        <begin position="1"/>
        <end position="178"/>
    </location>
</feature>
<dbReference type="InterPro" id="IPR011527">
    <property type="entry name" value="ABC1_TM_dom"/>
</dbReference>
<dbReference type="GO" id="GO:0015421">
    <property type="term" value="F:ABC-type oligopeptide transporter activity"/>
    <property type="evidence" value="ECO:0007669"/>
    <property type="project" value="TreeGrafter"/>
</dbReference>
<gene>
    <name evidence="7" type="ORF">METZ01_LOCUS361404</name>
</gene>
<feature type="transmembrane region" description="Helical" evidence="5">
    <location>
        <begin position="115"/>
        <end position="137"/>
    </location>
</feature>
<evidence type="ECO:0000259" key="6">
    <source>
        <dbReference type="PROSITE" id="PS50929"/>
    </source>
</evidence>
<dbReference type="GO" id="GO:0016887">
    <property type="term" value="F:ATP hydrolysis activity"/>
    <property type="evidence" value="ECO:0007669"/>
    <property type="project" value="InterPro"/>
</dbReference>
<dbReference type="InterPro" id="IPR003439">
    <property type="entry name" value="ABC_transporter-like_ATP-bd"/>
</dbReference>
<dbReference type="PANTHER" id="PTHR43394">
    <property type="entry name" value="ATP-DEPENDENT PERMEASE MDL1, MITOCHONDRIAL"/>
    <property type="match status" value="1"/>
</dbReference>
<dbReference type="Gene3D" id="3.40.50.300">
    <property type="entry name" value="P-loop containing nucleotide triphosphate hydrolases"/>
    <property type="match status" value="1"/>
</dbReference>
<dbReference type="CDD" id="cd03228">
    <property type="entry name" value="ABCC_MRP_Like"/>
    <property type="match status" value="1"/>
</dbReference>
<feature type="non-terminal residue" evidence="7">
    <location>
        <position position="1"/>
    </location>
</feature>
<evidence type="ECO:0000256" key="5">
    <source>
        <dbReference type="SAM" id="Phobius"/>
    </source>
</evidence>
<evidence type="ECO:0000256" key="4">
    <source>
        <dbReference type="ARBA" id="ARBA00023136"/>
    </source>
</evidence>
<dbReference type="PANTHER" id="PTHR43394:SF1">
    <property type="entry name" value="ATP-BINDING CASSETTE SUB-FAMILY B MEMBER 10, MITOCHONDRIAL"/>
    <property type="match status" value="1"/>
</dbReference>
<organism evidence="7">
    <name type="scientific">marine metagenome</name>
    <dbReference type="NCBI Taxonomy" id="408172"/>
    <lineage>
        <taxon>unclassified sequences</taxon>
        <taxon>metagenomes</taxon>
        <taxon>ecological metagenomes</taxon>
    </lineage>
</organism>
<feature type="transmembrane region" description="Helical" evidence="5">
    <location>
        <begin position="7"/>
        <end position="31"/>
    </location>
</feature>
<dbReference type="Pfam" id="PF00005">
    <property type="entry name" value="ABC_tran"/>
    <property type="match status" value="1"/>
</dbReference>
<accession>A0A382SF16</accession>
<dbReference type="EMBL" id="UINC01128654">
    <property type="protein sequence ID" value="SVD08550.1"/>
    <property type="molecule type" value="Genomic_DNA"/>
</dbReference>